<evidence type="ECO:0000256" key="3">
    <source>
        <dbReference type="ARBA" id="ARBA00022827"/>
    </source>
</evidence>
<feature type="domain" description="FAD-dependent oxidoreductase 2 FAD-binding" evidence="5">
    <location>
        <begin position="5"/>
        <end position="530"/>
    </location>
</feature>
<accession>A0ABT9D7B3</accession>
<name>A0ABT9D7B3_9CELL</name>
<dbReference type="Gene3D" id="3.50.50.60">
    <property type="entry name" value="FAD/NAD(P)-binding domain"/>
    <property type="match status" value="2"/>
</dbReference>
<proteinExistence type="predicted"/>
<sequence length="549" mass="58251">MDEVDVVVVGAGTGMLAAISAAEEGLSALVVEKAEHVGGSTALSGGGFWIPGNSILRENGQRDDPERVRTYLRAATRGEVIDERWHSHVDHGPAAVEVLRRRTPLAFQVMIEYADYFPELPGGSATGRACEPKPFDLKRLGEDRSLLLPPAMAAPFPMPITGRGYKWTNLVARTPRGFLTSARSVAQGVAGAAVGREYAAGGQALAAGLLMGLRAMGVPVWTSSPLTDLLVQDGRVVGVVVSRGGVPTTVRARKGVILSSGGFDRNAEMRHRYQSEAVDGSWSLGTTADTGEVIRIAEEHGADLAFMDAAWWFPSLPLPDGSMGPMLAERSLPGQIIVNGHGHRFMDEAVNYMTAGQIIVGKHTPDDPHIPAWIVFDQRYRNRYLFGAGLFPRQPLPQSWYDAGIAKKGATITALADALGMPDLPATVDRFNLLADAGRDDDFGRGDSAYDRYYGDPTISPNPCLGPIDHGPFYAVQVVPGDLGTCGGIRADRYARALHPDGSVIPGLYATGNAAGNAFGRVYPGPGATVGQGLTFGHVAAQHLAGRLG</sequence>
<reference evidence="6 7" key="1">
    <citation type="submission" date="2023-07" db="EMBL/GenBank/DDBJ databases">
        <title>Description of novel actinomycetes strains, isolated from tidal flat sediment.</title>
        <authorList>
            <person name="Lu C."/>
        </authorList>
    </citation>
    <scope>NUCLEOTIDE SEQUENCE [LARGE SCALE GENOMIC DNA]</scope>
    <source>
        <strain evidence="6 7">SYSU T00b441</strain>
    </source>
</reference>
<evidence type="ECO:0000259" key="5">
    <source>
        <dbReference type="Pfam" id="PF00890"/>
    </source>
</evidence>
<dbReference type="PANTHER" id="PTHR43400:SF10">
    <property type="entry name" value="3-OXOSTEROID 1-DEHYDROGENASE"/>
    <property type="match status" value="1"/>
</dbReference>
<keyword evidence="7" id="KW-1185">Reference proteome</keyword>
<evidence type="ECO:0000256" key="4">
    <source>
        <dbReference type="ARBA" id="ARBA00023002"/>
    </source>
</evidence>
<comment type="cofactor">
    <cofactor evidence="1">
        <name>FAD</name>
        <dbReference type="ChEBI" id="CHEBI:57692"/>
    </cofactor>
</comment>
<dbReference type="InterPro" id="IPR003953">
    <property type="entry name" value="FAD-dep_OxRdtase_2_FAD-bd"/>
</dbReference>
<evidence type="ECO:0000256" key="1">
    <source>
        <dbReference type="ARBA" id="ARBA00001974"/>
    </source>
</evidence>
<dbReference type="InterPro" id="IPR036188">
    <property type="entry name" value="FAD/NAD-bd_sf"/>
</dbReference>
<keyword evidence="3" id="KW-0274">FAD</keyword>
<dbReference type="SUPFAM" id="SSF56425">
    <property type="entry name" value="Succinate dehydrogenase/fumarate reductase flavoprotein, catalytic domain"/>
    <property type="match status" value="1"/>
</dbReference>
<evidence type="ECO:0000313" key="6">
    <source>
        <dbReference type="EMBL" id="MDO8106724.1"/>
    </source>
</evidence>
<dbReference type="SUPFAM" id="SSF51905">
    <property type="entry name" value="FAD/NAD(P)-binding domain"/>
    <property type="match status" value="1"/>
</dbReference>
<dbReference type="InterPro" id="IPR027477">
    <property type="entry name" value="Succ_DH/fumarate_Rdtase_cat_sf"/>
</dbReference>
<organism evidence="6 7">
    <name type="scientific">Actinotalea lenta</name>
    <dbReference type="NCBI Taxonomy" id="3064654"/>
    <lineage>
        <taxon>Bacteria</taxon>
        <taxon>Bacillati</taxon>
        <taxon>Actinomycetota</taxon>
        <taxon>Actinomycetes</taxon>
        <taxon>Micrococcales</taxon>
        <taxon>Cellulomonadaceae</taxon>
        <taxon>Actinotalea</taxon>
    </lineage>
</organism>
<keyword evidence="4" id="KW-0560">Oxidoreductase</keyword>
<dbReference type="EMBL" id="JAUQYP010000001">
    <property type="protein sequence ID" value="MDO8106724.1"/>
    <property type="molecule type" value="Genomic_DNA"/>
</dbReference>
<protein>
    <submittedName>
        <fullName evidence="6">FAD-binding protein</fullName>
    </submittedName>
</protein>
<dbReference type="RefSeq" id="WP_304600368.1">
    <property type="nucleotide sequence ID" value="NZ_JAUQYP010000001.1"/>
</dbReference>
<gene>
    <name evidence="6" type="ORF">Q6348_05875</name>
</gene>
<dbReference type="InterPro" id="IPR050315">
    <property type="entry name" value="FAD-oxidoreductase_2"/>
</dbReference>
<dbReference type="Pfam" id="PF00890">
    <property type="entry name" value="FAD_binding_2"/>
    <property type="match status" value="1"/>
</dbReference>
<evidence type="ECO:0000256" key="2">
    <source>
        <dbReference type="ARBA" id="ARBA00022630"/>
    </source>
</evidence>
<comment type="caution">
    <text evidence="6">The sequence shown here is derived from an EMBL/GenBank/DDBJ whole genome shotgun (WGS) entry which is preliminary data.</text>
</comment>
<evidence type="ECO:0000313" key="7">
    <source>
        <dbReference type="Proteomes" id="UP001232536"/>
    </source>
</evidence>
<dbReference type="PANTHER" id="PTHR43400">
    <property type="entry name" value="FUMARATE REDUCTASE"/>
    <property type="match status" value="1"/>
</dbReference>
<keyword evidence="2" id="KW-0285">Flavoprotein</keyword>
<dbReference type="Proteomes" id="UP001232536">
    <property type="component" value="Unassembled WGS sequence"/>
</dbReference>